<evidence type="ECO:0008006" key="3">
    <source>
        <dbReference type="Google" id="ProtNLM"/>
    </source>
</evidence>
<name>A0A6C0LFV1_9ZZZZ</name>
<accession>A0A6C0LFV1</accession>
<dbReference type="AlphaFoldDB" id="A0A6C0LFV1"/>
<reference evidence="2" key="1">
    <citation type="journal article" date="2020" name="Nature">
        <title>Giant virus diversity and host interactions through global metagenomics.</title>
        <authorList>
            <person name="Schulz F."/>
            <person name="Roux S."/>
            <person name="Paez-Espino D."/>
            <person name="Jungbluth S."/>
            <person name="Walsh D.A."/>
            <person name="Denef V.J."/>
            <person name="McMahon K.D."/>
            <person name="Konstantinidis K.T."/>
            <person name="Eloe-Fadrosh E.A."/>
            <person name="Kyrpides N.C."/>
            <person name="Woyke T."/>
        </authorList>
    </citation>
    <scope>NUCLEOTIDE SEQUENCE</scope>
    <source>
        <strain evidence="2">GVMAG-M-3300027770-17</strain>
    </source>
</reference>
<evidence type="ECO:0000256" key="1">
    <source>
        <dbReference type="SAM" id="MobiDB-lite"/>
    </source>
</evidence>
<sequence length="180" mass="19112">MSFDLSKIGGVQCRMDGTREGCQFGNLCTFRHDKETKEEAQLRQQKAYMAKKNSGGGGGGGGPASPPRVPRVSVEAPWAPAKPPTYAQKARSNPEMPGWMVAGKKLEGDFPEIEETYGAYKRAVETAIATNKAAEAAAQEAYKAALKKAGGGKKLHVPVGLSDTGNFGSFADEAEDSDEE</sequence>
<feature type="region of interest" description="Disordered" evidence="1">
    <location>
        <begin position="38"/>
        <end position="96"/>
    </location>
</feature>
<protein>
    <recommendedName>
        <fullName evidence="3">C3H1-type domain-containing protein</fullName>
    </recommendedName>
</protein>
<feature type="compositionally biased region" description="Gly residues" evidence="1">
    <location>
        <begin position="54"/>
        <end position="63"/>
    </location>
</feature>
<evidence type="ECO:0000313" key="2">
    <source>
        <dbReference type="EMBL" id="QHU28032.1"/>
    </source>
</evidence>
<dbReference type="EMBL" id="MN740468">
    <property type="protein sequence ID" value="QHU28032.1"/>
    <property type="molecule type" value="Genomic_DNA"/>
</dbReference>
<feature type="region of interest" description="Disordered" evidence="1">
    <location>
        <begin position="156"/>
        <end position="180"/>
    </location>
</feature>
<proteinExistence type="predicted"/>
<organism evidence="2">
    <name type="scientific">viral metagenome</name>
    <dbReference type="NCBI Taxonomy" id="1070528"/>
    <lineage>
        <taxon>unclassified sequences</taxon>
        <taxon>metagenomes</taxon>
        <taxon>organismal metagenomes</taxon>
    </lineage>
</organism>